<name>A0A1I7NIJ2_9BACT</name>
<dbReference type="EMBL" id="FPCJ01000001">
    <property type="protein sequence ID" value="SFV34396.1"/>
    <property type="molecule type" value="Genomic_DNA"/>
</dbReference>
<reference evidence="2" key="1">
    <citation type="submission" date="2016-10" db="EMBL/GenBank/DDBJ databases">
        <authorList>
            <person name="Varghese N."/>
            <person name="Submissions S."/>
        </authorList>
    </citation>
    <scope>NUCLEOTIDE SEQUENCE [LARGE SCALE GENOMIC DNA]</scope>
    <source>
        <strain evidence="2">DSM 14807</strain>
    </source>
</reference>
<proteinExistence type="predicted"/>
<evidence type="ECO:0000313" key="1">
    <source>
        <dbReference type="EMBL" id="SFV34396.1"/>
    </source>
</evidence>
<sequence>MHINNPENQSKDLYIPQILLKFKSLKNKQAMIPYKELQVGDWVLVEVENERIEGQVEELADGQVCVRTFEDNLYWYEPEAVDPIPLTEEQLFSFGFEKRENPEIAGPHGIAYVKGPFIIRYPDKQNRAHCLLICHGEHTREIEHALTVHELQHHYHAMTKILLEKPESTEGKIEKTA</sequence>
<dbReference type="STRING" id="1393122.SAMN05660895_1988"/>
<organism evidence="1 2">
    <name type="scientific">Thermoflavifilum thermophilum</name>
    <dbReference type="NCBI Taxonomy" id="1393122"/>
    <lineage>
        <taxon>Bacteria</taxon>
        <taxon>Pseudomonadati</taxon>
        <taxon>Bacteroidota</taxon>
        <taxon>Chitinophagia</taxon>
        <taxon>Chitinophagales</taxon>
        <taxon>Chitinophagaceae</taxon>
        <taxon>Thermoflavifilum</taxon>
    </lineage>
</organism>
<accession>A0A1I7NIJ2</accession>
<dbReference type="Proteomes" id="UP000199537">
    <property type="component" value="Unassembled WGS sequence"/>
</dbReference>
<keyword evidence="2" id="KW-1185">Reference proteome</keyword>
<dbReference type="AlphaFoldDB" id="A0A1I7NIJ2"/>
<evidence type="ECO:0000313" key="2">
    <source>
        <dbReference type="Proteomes" id="UP000199537"/>
    </source>
</evidence>
<gene>
    <name evidence="1" type="ORF">SAMN05660895_1988</name>
</gene>
<protein>
    <submittedName>
        <fullName evidence="1">Uncharacterized protein</fullName>
    </submittedName>
</protein>